<feature type="transmembrane region" description="Helical" evidence="7">
    <location>
        <begin position="6"/>
        <end position="25"/>
    </location>
</feature>
<feature type="transmembrane region" description="Helical" evidence="7">
    <location>
        <begin position="37"/>
        <end position="56"/>
    </location>
</feature>
<dbReference type="InterPro" id="IPR004776">
    <property type="entry name" value="Mem_transp_PIN-like"/>
</dbReference>
<dbReference type="Pfam" id="PF03547">
    <property type="entry name" value="Mem_trans"/>
    <property type="match status" value="1"/>
</dbReference>
<feature type="transmembrane region" description="Helical" evidence="7">
    <location>
        <begin position="291"/>
        <end position="316"/>
    </location>
</feature>
<keyword evidence="4 7" id="KW-0812">Transmembrane</keyword>
<name>A0A927FDL5_9BURK</name>
<evidence type="ECO:0000256" key="6">
    <source>
        <dbReference type="ARBA" id="ARBA00023136"/>
    </source>
</evidence>
<proteinExistence type="predicted"/>
<feature type="transmembrane region" description="Helical" evidence="7">
    <location>
        <begin position="168"/>
        <end position="190"/>
    </location>
</feature>
<dbReference type="EMBL" id="JACYFT010000001">
    <property type="protein sequence ID" value="MBD8049141.1"/>
    <property type="molecule type" value="Genomic_DNA"/>
</dbReference>
<evidence type="ECO:0000313" key="8">
    <source>
        <dbReference type="EMBL" id="MBD8049141.1"/>
    </source>
</evidence>
<reference evidence="8" key="1">
    <citation type="submission" date="2020-09" db="EMBL/GenBank/DDBJ databases">
        <title>Genome seq and assembly of Limnohabitants sp.</title>
        <authorList>
            <person name="Chhetri G."/>
        </authorList>
    </citation>
    <scope>NUCLEOTIDE SEQUENCE</scope>
    <source>
        <strain evidence="8">JUR4</strain>
    </source>
</reference>
<feature type="transmembrane region" description="Helical" evidence="7">
    <location>
        <begin position="122"/>
        <end position="147"/>
    </location>
</feature>
<sequence>MNLDHPVLSSLLPVVVLIFIGYMAGRARLVRGESVRDLSNLVFLVLTQALLFRTMASSHVAQLDFRPVMQYFLVASVLFFTMLAVYGGNSRASVMALAGIFSNTLMIGVPLVGLAYGQAGQVLLFTLISLHALILLSIATLVLELQVAREAAAQSGDVRSVWRTVGSAVRNAIIHPVPLPILAGIAYSFTGWGLHPVIDKPLLLLGNAFGPVALVLVGITLSQTPVGQQWKTALRLSLVKTVVHPALMAAVGWLLGLRGLQLGVMVLAAALPIGANVFLFSQRYRKEEEMITAAVGVSTAVALVSITVVLALLPLLPT</sequence>
<keyword evidence="5 7" id="KW-1133">Transmembrane helix</keyword>
<dbReference type="RefSeq" id="WP_191817632.1">
    <property type="nucleotide sequence ID" value="NZ_JACYFT010000001.1"/>
</dbReference>
<evidence type="ECO:0000256" key="5">
    <source>
        <dbReference type="ARBA" id="ARBA00022989"/>
    </source>
</evidence>
<dbReference type="PANTHER" id="PTHR36838:SF3">
    <property type="entry name" value="TRANSPORTER AUXIN EFFLUX CARRIER EC FAMILY"/>
    <property type="match status" value="1"/>
</dbReference>
<keyword evidence="2" id="KW-0813">Transport</keyword>
<comment type="subcellular location">
    <subcellularLocation>
        <location evidence="1">Membrane</location>
        <topology evidence="1">Multi-pass membrane protein</topology>
    </subcellularLocation>
</comment>
<evidence type="ECO:0000256" key="3">
    <source>
        <dbReference type="ARBA" id="ARBA00022475"/>
    </source>
</evidence>
<keyword evidence="9" id="KW-1185">Reference proteome</keyword>
<feature type="transmembrane region" description="Helical" evidence="7">
    <location>
        <begin position="202"/>
        <end position="221"/>
    </location>
</feature>
<dbReference type="Proteomes" id="UP000647424">
    <property type="component" value="Unassembled WGS sequence"/>
</dbReference>
<feature type="transmembrane region" description="Helical" evidence="7">
    <location>
        <begin position="94"/>
        <end position="116"/>
    </location>
</feature>
<comment type="caution">
    <text evidence="8">The sequence shown here is derived from an EMBL/GenBank/DDBJ whole genome shotgun (WGS) entry which is preliminary data.</text>
</comment>
<evidence type="ECO:0000256" key="1">
    <source>
        <dbReference type="ARBA" id="ARBA00004141"/>
    </source>
</evidence>
<evidence type="ECO:0000256" key="4">
    <source>
        <dbReference type="ARBA" id="ARBA00022692"/>
    </source>
</evidence>
<dbReference type="AlphaFoldDB" id="A0A927FDL5"/>
<feature type="transmembrane region" description="Helical" evidence="7">
    <location>
        <begin position="260"/>
        <end position="279"/>
    </location>
</feature>
<evidence type="ECO:0000256" key="2">
    <source>
        <dbReference type="ARBA" id="ARBA00022448"/>
    </source>
</evidence>
<dbReference type="GO" id="GO:0055085">
    <property type="term" value="P:transmembrane transport"/>
    <property type="evidence" value="ECO:0007669"/>
    <property type="project" value="InterPro"/>
</dbReference>
<accession>A0A927FDL5</accession>
<keyword evidence="6 7" id="KW-0472">Membrane</keyword>
<organism evidence="8 9">
    <name type="scientific">Limnohabitans radicicola</name>
    <dbReference type="NCBI Taxonomy" id="2771427"/>
    <lineage>
        <taxon>Bacteria</taxon>
        <taxon>Pseudomonadati</taxon>
        <taxon>Pseudomonadota</taxon>
        <taxon>Betaproteobacteria</taxon>
        <taxon>Burkholderiales</taxon>
        <taxon>Comamonadaceae</taxon>
        <taxon>Limnohabitans</taxon>
    </lineage>
</organism>
<dbReference type="PANTHER" id="PTHR36838">
    <property type="entry name" value="AUXIN EFFLUX CARRIER FAMILY PROTEIN"/>
    <property type="match status" value="1"/>
</dbReference>
<protein>
    <submittedName>
        <fullName evidence="8">AEC family transporter</fullName>
    </submittedName>
</protein>
<feature type="transmembrane region" description="Helical" evidence="7">
    <location>
        <begin position="68"/>
        <end position="87"/>
    </location>
</feature>
<evidence type="ECO:0000256" key="7">
    <source>
        <dbReference type="SAM" id="Phobius"/>
    </source>
</evidence>
<dbReference type="GO" id="GO:0016020">
    <property type="term" value="C:membrane"/>
    <property type="evidence" value="ECO:0007669"/>
    <property type="project" value="UniProtKB-SubCell"/>
</dbReference>
<gene>
    <name evidence="8" type="ORF">IC609_01190</name>
</gene>
<evidence type="ECO:0000313" key="9">
    <source>
        <dbReference type="Proteomes" id="UP000647424"/>
    </source>
</evidence>
<keyword evidence="3" id="KW-1003">Cell membrane</keyword>
<feature type="transmembrane region" description="Helical" evidence="7">
    <location>
        <begin position="233"/>
        <end position="254"/>
    </location>
</feature>